<name>A0A8S5LPA0_9CAUD</name>
<protein>
    <submittedName>
        <fullName evidence="1">Uncharacterized protein</fullName>
    </submittedName>
</protein>
<proteinExistence type="predicted"/>
<sequence length="38" mass="4616">MDREFFEELKCSEVAKEIGLIVVRELYELYFSEKKSKE</sequence>
<evidence type="ECO:0000313" key="1">
    <source>
        <dbReference type="EMBL" id="DAD71667.1"/>
    </source>
</evidence>
<dbReference type="EMBL" id="BK015885">
    <property type="protein sequence ID" value="DAD71667.1"/>
    <property type="molecule type" value="Genomic_DNA"/>
</dbReference>
<organism evidence="1">
    <name type="scientific">Siphoviridae sp. ctl0E3</name>
    <dbReference type="NCBI Taxonomy" id="2827586"/>
    <lineage>
        <taxon>Viruses</taxon>
        <taxon>Duplodnaviria</taxon>
        <taxon>Heunggongvirae</taxon>
        <taxon>Uroviricota</taxon>
        <taxon>Caudoviricetes</taxon>
    </lineage>
</organism>
<accession>A0A8S5LPA0</accession>
<reference evidence="1" key="1">
    <citation type="journal article" date="2021" name="Proc. Natl. Acad. Sci. U.S.A.">
        <title>A Catalog of Tens of Thousands of Viruses from Human Metagenomes Reveals Hidden Associations with Chronic Diseases.</title>
        <authorList>
            <person name="Tisza M.J."/>
            <person name="Buck C.B."/>
        </authorList>
    </citation>
    <scope>NUCLEOTIDE SEQUENCE</scope>
    <source>
        <strain evidence="1">Ctl0E3</strain>
    </source>
</reference>